<evidence type="ECO:0000313" key="2">
    <source>
        <dbReference type="Proteomes" id="UP000562395"/>
    </source>
</evidence>
<dbReference type="EMBL" id="JACICY010000013">
    <property type="protein sequence ID" value="MBB3862361.1"/>
    <property type="molecule type" value="Genomic_DNA"/>
</dbReference>
<dbReference type="AlphaFoldDB" id="A0A7W5ZZJ0"/>
<evidence type="ECO:0000313" key="1">
    <source>
        <dbReference type="EMBL" id="MBB3862361.1"/>
    </source>
</evidence>
<comment type="caution">
    <text evidence="1">The sequence shown here is derived from an EMBL/GenBank/DDBJ whole genome shotgun (WGS) entry which is preliminary data.</text>
</comment>
<sequence length="76" mass="8286">MTKASHPFSETSSSAKIAPTGIAKDLAGRVGTMHERIFAGLSVPRLMQVSTFVHGVKTAEIRRFGKFRVPEKDSNL</sequence>
<accession>A0A7W5ZZJ0</accession>
<reference evidence="1 2" key="1">
    <citation type="submission" date="2020-08" db="EMBL/GenBank/DDBJ databases">
        <title>Genomic Encyclopedia of Type Strains, Phase IV (KMG-IV): sequencing the most valuable type-strain genomes for metagenomic binning, comparative biology and taxonomic classification.</title>
        <authorList>
            <person name="Goeker M."/>
        </authorList>
    </citation>
    <scope>NUCLEOTIDE SEQUENCE [LARGE SCALE GENOMIC DNA]</scope>
    <source>
        <strain evidence="1 2">DSM 14552</strain>
    </source>
</reference>
<keyword evidence="2" id="KW-1185">Reference proteome</keyword>
<dbReference type="RefSeq" id="WP_183614855.1">
    <property type="nucleotide sequence ID" value="NZ_JACICY010000013.1"/>
</dbReference>
<organism evidence="1 2">
    <name type="scientific">Novosphingobium hassiacum</name>
    <dbReference type="NCBI Taxonomy" id="173676"/>
    <lineage>
        <taxon>Bacteria</taxon>
        <taxon>Pseudomonadati</taxon>
        <taxon>Pseudomonadota</taxon>
        <taxon>Alphaproteobacteria</taxon>
        <taxon>Sphingomonadales</taxon>
        <taxon>Sphingomonadaceae</taxon>
        <taxon>Novosphingobium</taxon>
    </lineage>
</organism>
<protein>
    <submittedName>
        <fullName evidence="1">Uncharacterized protein</fullName>
    </submittedName>
</protein>
<gene>
    <name evidence="1" type="ORF">GGQ88_003661</name>
</gene>
<dbReference type="Proteomes" id="UP000562395">
    <property type="component" value="Unassembled WGS sequence"/>
</dbReference>
<proteinExistence type="predicted"/>
<name>A0A7W5ZZJ0_9SPHN</name>